<organism evidence="10">
    <name type="scientific">Micromonas pusilla (strain CCMP1545)</name>
    <name type="common">Picoplanktonic green alga</name>
    <dbReference type="NCBI Taxonomy" id="564608"/>
    <lineage>
        <taxon>Eukaryota</taxon>
        <taxon>Viridiplantae</taxon>
        <taxon>Chlorophyta</taxon>
        <taxon>Mamiellophyceae</taxon>
        <taxon>Mamiellales</taxon>
        <taxon>Mamiellaceae</taxon>
        <taxon>Micromonas</taxon>
    </lineage>
</organism>
<feature type="compositionally biased region" description="Low complexity" evidence="7">
    <location>
        <begin position="331"/>
        <end position="346"/>
    </location>
</feature>
<comment type="similarity">
    <text evidence="2">Belongs to the nucleotide-sugar transporter family. UDP-galactose:UMP antiporter (TC 2.A.7.11) subfamily.</text>
</comment>
<evidence type="ECO:0000256" key="3">
    <source>
        <dbReference type="ARBA" id="ARBA00022448"/>
    </source>
</evidence>
<dbReference type="EMBL" id="GG663747">
    <property type="protein sequence ID" value="EEH53079.1"/>
    <property type="molecule type" value="Genomic_DNA"/>
</dbReference>
<feature type="transmembrane region" description="Helical" evidence="8">
    <location>
        <begin position="166"/>
        <end position="184"/>
    </location>
</feature>
<feature type="transmembrane region" description="Helical" evidence="8">
    <location>
        <begin position="210"/>
        <end position="237"/>
    </location>
</feature>
<evidence type="ECO:0000256" key="1">
    <source>
        <dbReference type="ARBA" id="ARBA00004141"/>
    </source>
</evidence>
<feature type="transmembrane region" description="Helical" evidence="8">
    <location>
        <begin position="272"/>
        <end position="293"/>
    </location>
</feature>
<dbReference type="GO" id="GO:0000139">
    <property type="term" value="C:Golgi membrane"/>
    <property type="evidence" value="ECO:0007669"/>
    <property type="project" value="TreeGrafter"/>
</dbReference>
<evidence type="ECO:0000256" key="7">
    <source>
        <dbReference type="SAM" id="MobiDB-lite"/>
    </source>
</evidence>
<evidence type="ECO:0000256" key="5">
    <source>
        <dbReference type="ARBA" id="ARBA00022989"/>
    </source>
</evidence>
<evidence type="ECO:0000256" key="4">
    <source>
        <dbReference type="ARBA" id="ARBA00022692"/>
    </source>
</evidence>
<dbReference type="GeneID" id="9688377"/>
<dbReference type="OrthoDB" id="1601at2759"/>
<evidence type="ECO:0000256" key="6">
    <source>
        <dbReference type="ARBA" id="ARBA00023136"/>
    </source>
</evidence>
<sequence length="360" mass="37519">MIVKVVGCVVGVVGSLLVYGILQERIMRSPYDDGGAEESFAHSVFLVLCNRVVAASVAAAALVWTRGAVRPVAPAPAYAIVSASNVVATTCQYEALKYVSFPAQTMAKSAKILPALAWGVAVNGRSYGAKDYLVALGVALGCAAFATTGEESESSRNGARGATSGVAAWGPAYGVALMLAYLAVDGFTSALQDELFRGRYRTENVYNQMLWVNAFSAAGACAWMTLWDASMGAAIGFVRRHPAAFADCVALSLASTCGQLCILYTIREFGAVLFATIMTTRQVLSILLSNAIYARAMTSRRWLGAALVFASLQSKALDFSGGGGGGGGGARSKSAATKSSSASTPRRSARTAARRRATHT</sequence>
<name>C1N5B1_MICPC</name>
<dbReference type="Proteomes" id="UP000001876">
    <property type="component" value="Unassembled WGS sequence"/>
</dbReference>
<evidence type="ECO:0000313" key="10">
    <source>
        <dbReference type="Proteomes" id="UP000001876"/>
    </source>
</evidence>
<dbReference type="OMA" id="IGLNWVN"/>
<dbReference type="InterPro" id="IPR013657">
    <property type="entry name" value="SCL35B1-4/HUT1"/>
</dbReference>
<comment type="subcellular location">
    <subcellularLocation>
        <location evidence="1">Membrane</location>
        <topology evidence="1">Multi-pass membrane protein</topology>
    </subcellularLocation>
</comment>
<dbReference type="RefSeq" id="XP_003063140.1">
    <property type="nucleotide sequence ID" value="XM_003063094.1"/>
</dbReference>
<reference evidence="9 10" key="1">
    <citation type="journal article" date="2009" name="Science">
        <title>Green evolution and dynamic adaptations revealed by genomes of the marine picoeukaryotes Micromonas.</title>
        <authorList>
            <person name="Worden A.Z."/>
            <person name="Lee J.H."/>
            <person name="Mock T."/>
            <person name="Rouze P."/>
            <person name="Simmons M.P."/>
            <person name="Aerts A.L."/>
            <person name="Allen A.E."/>
            <person name="Cuvelier M.L."/>
            <person name="Derelle E."/>
            <person name="Everett M.V."/>
            <person name="Foulon E."/>
            <person name="Grimwood J."/>
            <person name="Gundlach H."/>
            <person name="Henrissat B."/>
            <person name="Napoli C."/>
            <person name="McDonald S.M."/>
            <person name="Parker M.S."/>
            <person name="Rombauts S."/>
            <person name="Salamov A."/>
            <person name="Von Dassow P."/>
            <person name="Badger J.H."/>
            <person name="Coutinho P.M."/>
            <person name="Demir E."/>
            <person name="Dubchak I."/>
            <person name="Gentemann C."/>
            <person name="Eikrem W."/>
            <person name="Gready J.E."/>
            <person name="John U."/>
            <person name="Lanier W."/>
            <person name="Lindquist E.A."/>
            <person name="Lucas S."/>
            <person name="Mayer K.F."/>
            <person name="Moreau H."/>
            <person name="Not F."/>
            <person name="Otillar R."/>
            <person name="Panaud O."/>
            <person name="Pangilinan J."/>
            <person name="Paulsen I."/>
            <person name="Piegu B."/>
            <person name="Poliakov A."/>
            <person name="Robbens S."/>
            <person name="Schmutz J."/>
            <person name="Toulza E."/>
            <person name="Wyss T."/>
            <person name="Zelensky A."/>
            <person name="Zhou K."/>
            <person name="Armbrust E.V."/>
            <person name="Bhattacharya D."/>
            <person name="Goodenough U.W."/>
            <person name="Van de Peer Y."/>
            <person name="Grigoriev I.V."/>
        </authorList>
    </citation>
    <scope>NUCLEOTIDE SEQUENCE [LARGE SCALE GENOMIC DNA]</scope>
    <source>
        <strain evidence="9 10">CCMP1545</strain>
    </source>
</reference>
<proteinExistence type="inferred from homology"/>
<feature type="region of interest" description="Disordered" evidence="7">
    <location>
        <begin position="322"/>
        <end position="360"/>
    </location>
</feature>
<dbReference type="AlphaFoldDB" id="C1N5B1"/>
<dbReference type="Pfam" id="PF08449">
    <property type="entry name" value="UAA"/>
    <property type="match status" value="1"/>
</dbReference>
<evidence type="ECO:0000313" key="9">
    <source>
        <dbReference type="EMBL" id="EEH53079.1"/>
    </source>
</evidence>
<keyword evidence="10" id="KW-1185">Reference proteome</keyword>
<feature type="compositionally biased region" description="Basic residues" evidence="7">
    <location>
        <begin position="347"/>
        <end position="360"/>
    </location>
</feature>
<accession>C1N5B1</accession>
<dbReference type="GO" id="GO:0046964">
    <property type="term" value="F:3'-phosphoadenosine 5'-phosphosulfate transmembrane transporter activity"/>
    <property type="evidence" value="ECO:0007669"/>
    <property type="project" value="TreeGrafter"/>
</dbReference>
<keyword evidence="3" id="KW-0813">Transport</keyword>
<dbReference type="GO" id="GO:0005789">
    <property type="term" value="C:endoplasmic reticulum membrane"/>
    <property type="evidence" value="ECO:0007669"/>
    <property type="project" value="TreeGrafter"/>
</dbReference>
<evidence type="ECO:0000256" key="2">
    <source>
        <dbReference type="ARBA" id="ARBA00008349"/>
    </source>
</evidence>
<gene>
    <name evidence="9" type="ORF">MICPUCDRAFT_44883</name>
</gene>
<dbReference type="KEGG" id="mpp:MICPUCDRAFT_44883"/>
<keyword evidence="4 8" id="KW-0812">Transmembrane</keyword>
<dbReference type="PANTHER" id="PTHR10778:SF13">
    <property type="entry name" value="ADENOSINE 3'-PHOSPHO 5'-PHOSPHOSULFATE TRANSPORTER 1"/>
    <property type="match status" value="1"/>
</dbReference>
<keyword evidence="5 8" id="KW-1133">Transmembrane helix</keyword>
<dbReference type="PANTHER" id="PTHR10778">
    <property type="entry name" value="SOLUTE CARRIER FAMILY 35 MEMBER B"/>
    <property type="match status" value="1"/>
</dbReference>
<protein>
    <submittedName>
        <fullName evidence="9">Predicted protein</fullName>
    </submittedName>
</protein>
<evidence type="ECO:0000256" key="8">
    <source>
        <dbReference type="SAM" id="Phobius"/>
    </source>
</evidence>
<dbReference type="eggNOG" id="KOG1581">
    <property type="taxonomic scope" value="Eukaryota"/>
</dbReference>
<feature type="transmembrane region" description="Helical" evidence="8">
    <location>
        <begin position="44"/>
        <end position="64"/>
    </location>
</feature>
<keyword evidence="6 8" id="KW-0472">Membrane</keyword>